<sequence>MYHTKRMQRVFSTMFSPDSKYVLTGSTGRWTGATVQLSPQLFPYTRGLQLEVLCQCLKGFQQAARMVSTQLFSAQLSFPNAAIWLGLRKVDEEDLEVRIPTTYYVRQSNPVLTLTDSGLPSVSPHFVFLLLGHLRTKQRPDFKQKGNRAMGHIHTCTETVLRRRITAVILSLKEYLAHAINTDSGDLLLNNVASHLSTLGIPSKVLVTPLHNVDPDSREPSQNHSDPALPGTVLPEHSDTLHHAPF</sequence>
<proteinExistence type="predicted"/>
<reference evidence="2" key="1">
    <citation type="submission" date="2016-11" db="EMBL/GenBank/DDBJ databases">
        <title>The genome sequence of Colletotrichum cuscutae.</title>
        <authorList>
            <person name="Baroncelli R."/>
        </authorList>
    </citation>
    <scope>NUCLEOTIDE SEQUENCE</scope>
    <source>
        <strain evidence="2">IMI 304802</strain>
    </source>
</reference>
<organism evidence="2 3">
    <name type="scientific">Colletotrichum cuscutae</name>
    <dbReference type="NCBI Taxonomy" id="1209917"/>
    <lineage>
        <taxon>Eukaryota</taxon>
        <taxon>Fungi</taxon>
        <taxon>Dikarya</taxon>
        <taxon>Ascomycota</taxon>
        <taxon>Pezizomycotina</taxon>
        <taxon>Sordariomycetes</taxon>
        <taxon>Hypocreomycetidae</taxon>
        <taxon>Glomerellales</taxon>
        <taxon>Glomerellaceae</taxon>
        <taxon>Colletotrichum</taxon>
        <taxon>Colletotrichum acutatum species complex</taxon>
    </lineage>
</organism>
<comment type="caution">
    <text evidence="2">The sequence shown here is derived from an EMBL/GenBank/DDBJ whole genome shotgun (WGS) entry which is preliminary data.</text>
</comment>
<evidence type="ECO:0000256" key="1">
    <source>
        <dbReference type="SAM" id="MobiDB-lite"/>
    </source>
</evidence>
<dbReference type="Proteomes" id="UP001239213">
    <property type="component" value="Unassembled WGS sequence"/>
</dbReference>
<evidence type="ECO:0000313" key="3">
    <source>
        <dbReference type="Proteomes" id="UP001239213"/>
    </source>
</evidence>
<evidence type="ECO:0000313" key="2">
    <source>
        <dbReference type="EMBL" id="KAK1448210.1"/>
    </source>
</evidence>
<gene>
    <name evidence="2" type="ORF">CCUS01_11793</name>
</gene>
<dbReference type="AlphaFoldDB" id="A0AAI9XFK9"/>
<accession>A0AAI9XFK9</accession>
<name>A0AAI9XFK9_9PEZI</name>
<feature type="region of interest" description="Disordered" evidence="1">
    <location>
        <begin position="210"/>
        <end position="246"/>
    </location>
</feature>
<dbReference type="EMBL" id="MPDP01000310">
    <property type="protein sequence ID" value="KAK1448210.1"/>
    <property type="molecule type" value="Genomic_DNA"/>
</dbReference>
<feature type="compositionally biased region" description="Basic and acidic residues" evidence="1">
    <location>
        <begin position="236"/>
        <end position="246"/>
    </location>
</feature>
<protein>
    <submittedName>
        <fullName evidence="2">WD repeat domain-containing protein</fullName>
    </submittedName>
</protein>
<keyword evidence="3" id="KW-1185">Reference proteome</keyword>